<name>A0A8J5WJT5_ZIZPA</name>
<evidence type="ECO:0000313" key="2">
    <source>
        <dbReference type="EMBL" id="KAG8089679.1"/>
    </source>
</evidence>
<dbReference type="EMBL" id="JAAALK010000081">
    <property type="protein sequence ID" value="KAG8089679.1"/>
    <property type="molecule type" value="Genomic_DNA"/>
</dbReference>
<keyword evidence="3" id="KW-1185">Reference proteome</keyword>
<dbReference type="Proteomes" id="UP000729402">
    <property type="component" value="Unassembled WGS sequence"/>
</dbReference>
<organism evidence="2 3">
    <name type="scientific">Zizania palustris</name>
    <name type="common">Northern wild rice</name>
    <dbReference type="NCBI Taxonomy" id="103762"/>
    <lineage>
        <taxon>Eukaryota</taxon>
        <taxon>Viridiplantae</taxon>
        <taxon>Streptophyta</taxon>
        <taxon>Embryophyta</taxon>
        <taxon>Tracheophyta</taxon>
        <taxon>Spermatophyta</taxon>
        <taxon>Magnoliopsida</taxon>
        <taxon>Liliopsida</taxon>
        <taxon>Poales</taxon>
        <taxon>Poaceae</taxon>
        <taxon>BOP clade</taxon>
        <taxon>Oryzoideae</taxon>
        <taxon>Oryzeae</taxon>
        <taxon>Zizaniinae</taxon>
        <taxon>Zizania</taxon>
    </lineage>
</organism>
<reference evidence="2" key="1">
    <citation type="journal article" date="2021" name="bioRxiv">
        <title>Whole Genome Assembly and Annotation of Northern Wild Rice, Zizania palustris L., Supports a Whole Genome Duplication in the Zizania Genus.</title>
        <authorList>
            <person name="Haas M."/>
            <person name="Kono T."/>
            <person name="Macchietto M."/>
            <person name="Millas R."/>
            <person name="McGilp L."/>
            <person name="Shao M."/>
            <person name="Duquette J."/>
            <person name="Hirsch C.N."/>
            <person name="Kimball J."/>
        </authorList>
    </citation>
    <scope>NUCLEOTIDE SEQUENCE</scope>
    <source>
        <tissue evidence="2">Fresh leaf tissue</tissue>
    </source>
</reference>
<feature type="region of interest" description="Disordered" evidence="1">
    <location>
        <begin position="1"/>
        <end position="46"/>
    </location>
</feature>
<reference evidence="2" key="2">
    <citation type="submission" date="2021-02" db="EMBL/GenBank/DDBJ databases">
        <authorList>
            <person name="Kimball J.A."/>
            <person name="Haas M.W."/>
            <person name="Macchietto M."/>
            <person name="Kono T."/>
            <person name="Duquette J."/>
            <person name="Shao M."/>
        </authorList>
    </citation>
    <scope>NUCLEOTIDE SEQUENCE</scope>
    <source>
        <tissue evidence="2">Fresh leaf tissue</tissue>
    </source>
</reference>
<evidence type="ECO:0000313" key="3">
    <source>
        <dbReference type="Proteomes" id="UP000729402"/>
    </source>
</evidence>
<proteinExistence type="predicted"/>
<comment type="caution">
    <text evidence="2">The sequence shown here is derived from an EMBL/GenBank/DDBJ whole genome shotgun (WGS) entry which is preliminary data.</text>
</comment>
<gene>
    <name evidence="2" type="ORF">GUJ93_ZPchr0011g26906</name>
</gene>
<protein>
    <submittedName>
        <fullName evidence="2">Uncharacterized protein</fullName>
    </submittedName>
</protein>
<sequence>MASRRRLTLPAVAKAMTPPRWSTPSNSPPATSPAEGCASSAPTPPSCLVPSPSSLVHVSTTLTVSGGRRGTFGGRHLFEYDGQAHRFHPRLPRFVGRRGSITFDVEG</sequence>
<evidence type="ECO:0000256" key="1">
    <source>
        <dbReference type="SAM" id="MobiDB-lite"/>
    </source>
</evidence>
<accession>A0A8J5WJT5</accession>
<dbReference type="AlphaFoldDB" id="A0A8J5WJT5"/>